<keyword evidence="2" id="KW-0732">Signal</keyword>
<reference evidence="3" key="1">
    <citation type="submission" date="2021-01" db="EMBL/GenBank/DDBJ databases">
        <authorList>
            <person name="Corre E."/>
            <person name="Pelletier E."/>
            <person name="Niang G."/>
            <person name="Scheremetjew M."/>
            <person name="Finn R."/>
            <person name="Kale V."/>
            <person name="Holt S."/>
            <person name="Cochrane G."/>
            <person name="Meng A."/>
            <person name="Brown T."/>
            <person name="Cohen L."/>
        </authorList>
    </citation>
    <scope>NUCLEOTIDE SEQUENCE</scope>
    <source>
        <strain evidence="3">NIES-2562</strain>
    </source>
</reference>
<feature type="coiled-coil region" evidence="1">
    <location>
        <begin position="40"/>
        <end position="67"/>
    </location>
</feature>
<feature type="chain" id="PRO_5031470994" evidence="2">
    <location>
        <begin position="29"/>
        <end position="283"/>
    </location>
</feature>
<evidence type="ECO:0000313" key="3">
    <source>
        <dbReference type="EMBL" id="CAE0247830.1"/>
    </source>
</evidence>
<name>A0A7S3D6X4_9EUKA</name>
<dbReference type="AlphaFoldDB" id="A0A7S3D6X4"/>
<dbReference type="EMBL" id="HBIB01015477">
    <property type="protein sequence ID" value="CAE0247830.1"/>
    <property type="molecule type" value="Transcribed_RNA"/>
</dbReference>
<accession>A0A7S3D6X4</accession>
<protein>
    <submittedName>
        <fullName evidence="3">Uncharacterized protein</fullName>
    </submittedName>
</protein>
<evidence type="ECO:0000256" key="1">
    <source>
        <dbReference type="SAM" id="Coils"/>
    </source>
</evidence>
<gene>
    <name evidence="3" type="ORF">PBIL07802_LOCUS10023</name>
</gene>
<evidence type="ECO:0000256" key="2">
    <source>
        <dbReference type="SAM" id="SignalP"/>
    </source>
</evidence>
<proteinExistence type="predicted"/>
<feature type="signal peptide" evidence="2">
    <location>
        <begin position="1"/>
        <end position="28"/>
    </location>
</feature>
<sequence>MHYSRCMFPVCMVVVFYTTLSLLGRADAQSECTTFEPENITELKIQLEELRQEEAQTQELANNVSTTLTALKEHQLELLANISRYNEEFTAEYLAIESDILAEANRTNMTAAEVALLEEELDLFWLNHTAELALLEADLAILEGNITSLNAEVVDLNTTTAETEANLPVLISEQEELESILVELETAMDAQREFYVNSSVASCSMNHNCTVCTDGLVSLQCVDGYMANHELEDCVEWGDLVPAIFRGFEIDIRRPAQVVTIQAANATSVCCIDEDSVYGCVTV</sequence>
<feature type="coiled-coil region" evidence="1">
    <location>
        <begin position="132"/>
        <end position="159"/>
    </location>
</feature>
<keyword evidence="1" id="KW-0175">Coiled coil</keyword>
<organism evidence="3">
    <name type="scientific">Palpitomonas bilix</name>
    <dbReference type="NCBI Taxonomy" id="652834"/>
    <lineage>
        <taxon>Eukaryota</taxon>
        <taxon>Eukaryota incertae sedis</taxon>
    </lineage>
</organism>